<dbReference type="GeneID" id="24165183"/>
<dbReference type="EMBL" id="GG704915">
    <property type="protein sequence ID" value="KJF61273.1"/>
    <property type="molecule type" value="Genomic_DNA"/>
</dbReference>
<dbReference type="AlphaFoldDB" id="A0A0D8JYE3"/>
<dbReference type="KEGG" id="cim:CIMG_13556"/>
<accession>A0A0D8JYE3</accession>
<dbReference type="Proteomes" id="UP000001261">
    <property type="component" value="Unassembled WGS sequence"/>
</dbReference>
<protein>
    <submittedName>
        <fullName evidence="1">Uncharacterized protein</fullName>
    </submittedName>
</protein>
<dbReference type="InParanoid" id="A0A0D8JYE3"/>
<dbReference type="RefSeq" id="XP_004444726.1">
    <property type="nucleotide sequence ID" value="XM_004444669.1"/>
</dbReference>
<name>A0A0D8JYE3_COCIM</name>
<reference evidence="2" key="1">
    <citation type="journal article" date="2009" name="Genome Res.">
        <title>Comparative genomic analyses of the human fungal pathogens Coccidioides and their relatives.</title>
        <authorList>
            <person name="Sharpton T.J."/>
            <person name="Stajich J.E."/>
            <person name="Rounsley S.D."/>
            <person name="Gardner M.J."/>
            <person name="Wortman J.R."/>
            <person name="Jordar V.S."/>
            <person name="Maiti R."/>
            <person name="Kodira C.D."/>
            <person name="Neafsey D.E."/>
            <person name="Zeng Q."/>
            <person name="Hung C.-Y."/>
            <person name="McMahan C."/>
            <person name="Muszewska A."/>
            <person name="Grynberg M."/>
            <person name="Mandel M.A."/>
            <person name="Kellner E.M."/>
            <person name="Barker B.M."/>
            <person name="Galgiani J.N."/>
            <person name="Orbach M.J."/>
            <person name="Kirkland T.N."/>
            <person name="Cole G.T."/>
            <person name="Henn M.R."/>
            <person name="Birren B.W."/>
            <person name="Taylor J.W."/>
        </authorList>
    </citation>
    <scope>NUCLEOTIDE SEQUENCE [LARGE SCALE GENOMIC DNA]</scope>
    <source>
        <strain evidence="2">RS</strain>
    </source>
</reference>
<proteinExistence type="predicted"/>
<gene>
    <name evidence="1" type="ORF">CIMG_13556</name>
</gene>
<evidence type="ECO:0000313" key="2">
    <source>
        <dbReference type="Proteomes" id="UP000001261"/>
    </source>
</evidence>
<dbReference type="VEuPathDB" id="FungiDB:CIMG_13556"/>
<keyword evidence="2" id="KW-1185">Reference proteome</keyword>
<organism evidence="1 2">
    <name type="scientific">Coccidioides immitis (strain RS)</name>
    <name type="common">Valley fever fungus</name>
    <dbReference type="NCBI Taxonomy" id="246410"/>
    <lineage>
        <taxon>Eukaryota</taxon>
        <taxon>Fungi</taxon>
        <taxon>Dikarya</taxon>
        <taxon>Ascomycota</taxon>
        <taxon>Pezizomycotina</taxon>
        <taxon>Eurotiomycetes</taxon>
        <taxon>Eurotiomycetidae</taxon>
        <taxon>Onygenales</taxon>
        <taxon>Onygenaceae</taxon>
        <taxon>Coccidioides</taxon>
    </lineage>
</organism>
<evidence type="ECO:0000313" key="1">
    <source>
        <dbReference type="EMBL" id="KJF61273.1"/>
    </source>
</evidence>
<reference evidence="2" key="2">
    <citation type="journal article" date="2010" name="Genome Res.">
        <title>Population genomic sequencing of Coccidioides fungi reveals recent hybridization and transposon control.</title>
        <authorList>
            <person name="Neafsey D.E."/>
            <person name="Barker B.M."/>
            <person name="Sharpton T.J."/>
            <person name="Stajich J.E."/>
            <person name="Park D.J."/>
            <person name="Whiston E."/>
            <person name="Hung C.-Y."/>
            <person name="McMahan C."/>
            <person name="White J."/>
            <person name="Sykes S."/>
            <person name="Heiman D."/>
            <person name="Young S."/>
            <person name="Zeng Q."/>
            <person name="Abouelleil A."/>
            <person name="Aftuck L."/>
            <person name="Bessette D."/>
            <person name="Brown A."/>
            <person name="FitzGerald M."/>
            <person name="Lui A."/>
            <person name="Macdonald J.P."/>
            <person name="Priest M."/>
            <person name="Orbach M.J."/>
            <person name="Galgiani J.N."/>
            <person name="Kirkland T.N."/>
            <person name="Cole G.T."/>
            <person name="Birren B.W."/>
            <person name="Henn M.R."/>
            <person name="Taylor J.W."/>
            <person name="Rounsley S.D."/>
        </authorList>
    </citation>
    <scope>GENOME REANNOTATION</scope>
    <source>
        <strain evidence="2">RS</strain>
    </source>
</reference>
<sequence>MEEARSPEGQRVTTAAGVLGWIKLALCPCRLGTLRGGLGASKLASKVPVLLSVAVVVDGAKDRDGSCQPFTLLERQIRAILLLIPAIGTFSQSRCVLRRISLVQYLDWGLPSQFPLRWLASALMF</sequence>